<dbReference type="GO" id="GO:0005886">
    <property type="term" value="C:plasma membrane"/>
    <property type="evidence" value="ECO:0007669"/>
    <property type="project" value="UniProtKB-SubCell"/>
</dbReference>
<evidence type="ECO:0000256" key="2">
    <source>
        <dbReference type="ARBA" id="ARBA00005745"/>
    </source>
</evidence>
<dbReference type="InterPro" id="IPR018076">
    <property type="entry name" value="T2SS_GspF_dom"/>
</dbReference>
<dbReference type="EMBL" id="FNOU01000004">
    <property type="protein sequence ID" value="SDX59506.1"/>
    <property type="molecule type" value="Genomic_DNA"/>
</dbReference>
<dbReference type="InterPro" id="IPR001992">
    <property type="entry name" value="T2SS_GspF/T4SS_PilC_CS"/>
</dbReference>
<protein>
    <submittedName>
        <fullName evidence="11">Type IV pilus assembly protein PilC</fullName>
    </submittedName>
</protein>
<dbReference type="InterPro" id="IPR003004">
    <property type="entry name" value="GspF/PilC"/>
</dbReference>
<evidence type="ECO:0000256" key="4">
    <source>
        <dbReference type="ARBA" id="ARBA00022475"/>
    </source>
</evidence>
<accession>A0A1H3CZK4</accession>
<name>A0A1H3CZK4_EUBBA</name>
<dbReference type="PANTHER" id="PTHR30012">
    <property type="entry name" value="GENERAL SECRETION PATHWAY PROTEIN"/>
    <property type="match status" value="1"/>
</dbReference>
<dbReference type="Gene3D" id="1.20.81.30">
    <property type="entry name" value="Type II secretion system (T2SS), domain F"/>
    <property type="match status" value="2"/>
</dbReference>
<dbReference type="GO" id="GO:0009306">
    <property type="term" value="P:protein secretion"/>
    <property type="evidence" value="ECO:0007669"/>
    <property type="project" value="InterPro"/>
</dbReference>
<evidence type="ECO:0000313" key="12">
    <source>
        <dbReference type="Proteomes" id="UP000199652"/>
    </source>
</evidence>
<keyword evidence="4" id="KW-1003">Cell membrane</keyword>
<evidence type="ECO:0000256" key="1">
    <source>
        <dbReference type="ARBA" id="ARBA00004651"/>
    </source>
</evidence>
<dbReference type="InterPro" id="IPR042094">
    <property type="entry name" value="T2SS_GspF_sf"/>
</dbReference>
<proteinExistence type="inferred from homology"/>
<evidence type="ECO:0000259" key="10">
    <source>
        <dbReference type="Pfam" id="PF00482"/>
    </source>
</evidence>
<feature type="transmembrane region" description="Helical" evidence="9">
    <location>
        <begin position="121"/>
        <end position="154"/>
    </location>
</feature>
<comment type="subcellular location">
    <subcellularLocation>
        <location evidence="1 8">Cell membrane</location>
        <topology evidence="1 8">Multi-pass membrane protein</topology>
    </subcellularLocation>
</comment>
<gene>
    <name evidence="11" type="ORF">SAMN04488579_10434</name>
</gene>
<dbReference type="Pfam" id="PF00482">
    <property type="entry name" value="T2SSF"/>
    <property type="match status" value="2"/>
</dbReference>
<dbReference type="PRINTS" id="PR00812">
    <property type="entry name" value="BCTERIALGSPF"/>
</dbReference>
<dbReference type="STRING" id="1528.SAMN04488579_10434"/>
<reference evidence="12" key="1">
    <citation type="submission" date="2016-10" db="EMBL/GenBank/DDBJ databases">
        <authorList>
            <person name="Varghese N."/>
            <person name="Submissions S."/>
        </authorList>
    </citation>
    <scope>NUCLEOTIDE SEQUENCE [LARGE SCALE GENOMIC DNA]</scope>
    <source>
        <strain evidence="12">VPI 5359</strain>
    </source>
</reference>
<evidence type="ECO:0000256" key="3">
    <source>
        <dbReference type="ARBA" id="ARBA00022448"/>
    </source>
</evidence>
<evidence type="ECO:0000256" key="6">
    <source>
        <dbReference type="ARBA" id="ARBA00022989"/>
    </source>
</evidence>
<keyword evidence="6 9" id="KW-1133">Transmembrane helix</keyword>
<evidence type="ECO:0000256" key="9">
    <source>
        <dbReference type="SAM" id="Phobius"/>
    </source>
</evidence>
<evidence type="ECO:0000313" key="11">
    <source>
        <dbReference type="EMBL" id="SDX59506.1"/>
    </source>
</evidence>
<sequence length="359" mass="39550">MPDKGSGKVFWSHTSSRALGLFCQQLQMLLGAGIAPVDAFNTLAAERRGRQLGEDARRVANKIRQGNSLSDSAASSPKSFPPLVINMLKAAERGGGLDRVLEGLTDYYDHQADLKSRLIQALLYPVIVIVVAVAVGVFLLTTVFPAIIGTIVSLDGEVPAPTRMLLGMSEFVSSGWPVLLLLMIVLVGGILAARRHEGFRFWWDRWVLKVPVIGRLIYYMQGLRLAESLGILLGNGVDMLSSLDTVAEVLTNRLFKAELQGIKEKVRRGHALGKCFDESPLFKGALCQMVAVGERAGTLEESLYRAADYYTQESKRWMKNLSTVLEPALILCLGLMVMFFAVSLMAPIYQVYEGYLEFM</sequence>
<dbReference type="PROSITE" id="PS00874">
    <property type="entry name" value="T2SP_F"/>
    <property type="match status" value="1"/>
</dbReference>
<dbReference type="AlphaFoldDB" id="A0A1H3CZK4"/>
<evidence type="ECO:0000256" key="7">
    <source>
        <dbReference type="ARBA" id="ARBA00023136"/>
    </source>
</evidence>
<keyword evidence="3 8" id="KW-0813">Transport</keyword>
<comment type="similarity">
    <text evidence="2 8">Belongs to the GSP F family.</text>
</comment>
<organism evidence="11 12">
    <name type="scientific">Eubacterium barkeri</name>
    <name type="common">Clostridium barkeri</name>
    <dbReference type="NCBI Taxonomy" id="1528"/>
    <lineage>
        <taxon>Bacteria</taxon>
        <taxon>Bacillati</taxon>
        <taxon>Bacillota</taxon>
        <taxon>Clostridia</taxon>
        <taxon>Eubacteriales</taxon>
        <taxon>Eubacteriaceae</taxon>
        <taxon>Eubacterium</taxon>
    </lineage>
</organism>
<feature type="domain" description="Type II secretion system protein GspF" evidence="10">
    <location>
        <begin position="22"/>
        <end position="145"/>
    </location>
</feature>
<dbReference type="PANTHER" id="PTHR30012:SF0">
    <property type="entry name" value="TYPE II SECRETION SYSTEM PROTEIN F-RELATED"/>
    <property type="match status" value="1"/>
</dbReference>
<keyword evidence="7 9" id="KW-0472">Membrane</keyword>
<feature type="transmembrane region" description="Helical" evidence="9">
    <location>
        <begin position="324"/>
        <end position="349"/>
    </location>
</feature>
<keyword evidence="12" id="KW-1185">Reference proteome</keyword>
<feature type="transmembrane region" description="Helical" evidence="9">
    <location>
        <begin position="174"/>
        <end position="193"/>
    </location>
</feature>
<evidence type="ECO:0000256" key="8">
    <source>
        <dbReference type="RuleBase" id="RU003923"/>
    </source>
</evidence>
<evidence type="ECO:0000256" key="5">
    <source>
        <dbReference type="ARBA" id="ARBA00022692"/>
    </source>
</evidence>
<dbReference type="Proteomes" id="UP000199652">
    <property type="component" value="Unassembled WGS sequence"/>
</dbReference>
<keyword evidence="5 8" id="KW-0812">Transmembrane</keyword>
<feature type="domain" description="Type II secretion system protein GspF" evidence="10">
    <location>
        <begin position="226"/>
        <end position="347"/>
    </location>
</feature>